<feature type="region of interest" description="Disordered" evidence="1">
    <location>
        <begin position="50"/>
        <end position="122"/>
    </location>
</feature>
<reference evidence="2" key="2">
    <citation type="submission" date="2016-05" db="EMBL/GenBank/DDBJ databases">
        <title>Comparative analysis highlights variable genome content of wheat rusts and divergence of the mating loci.</title>
        <authorList>
            <person name="Cuomo C.A."/>
            <person name="Bakkeren G."/>
            <person name="Szabo L."/>
            <person name="Khalil H."/>
            <person name="Joly D."/>
            <person name="Goldberg J."/>
            <person name="Young S."/>
            <person name="Zeng Q."/>
            <person name="Fellers J."/>
        </authorList>
    </citation>
    <scope>NUCLEOTIDE SEQUENCE [LARGE SCALE GENOMIC DNA]</scope>
    <source>
        <strain evidence="2">1-1 BBBD Race 1</strain>
    </source>
</reference>
<dbReference type="EnsemblFungi" id="PTTG_10167-t43_1">
    <property type="protein sequence ID" value="PTTG_10167-t43_1-p1"/>
    <property type="gene ID" value="PTTG_10167"/>
</dbReference>
<dbReference type="VEuPathDB" id="FungiDB:PTTG_10167"/>
<dbReference type="AlphaFoldDB" id="A0A180G2M9"/>
<evidence type="ECO:0000256" key="1">
    <source>
        <dbReference type="SAM" id="MobiDB-lite"/>
    </source>
</evidence>
<name>A0A180G2M9_PUCT1</name>
<keyword evidence="4" id="KW-1185">Reference proteome</keyword>
<feature type="compositionally biased region" description="Polar residues" evidence="1">
    <location>
        <begin position="56"/>
        <end position="76"/>
    </location>
</feature>
<protein>
    <submittedName>
        <fullName evidence="2 3">Uncharacterized protein</fullName>
    </submittedName>
</protein>
<feature type="compositionally biased region" description="Polar residues" evidence="1">
    <location>
        <begin position="112"/>
        <end position="122"/>
    </location>
</feature>
<reference evidence="2" key="1">
    <citation type="submission" date="2009-11" db="EMBL/GenBank/DDBJ databases">
        <authorList>
            <consortium name="The Broad Institute Genome Sequencing Platform"/>
            <person name="Ward D."/>
            <person name="Feldgarden M."/>
            <person name="Earl A."/>
            <person name="Young S.K."/>
            <person name="Zeng Q."/>
            <person name="Koehrsen M."/>
            <person name="Alvarado L."/>
            <person name="Berlin A."/>
            <person name="Bochicchio J."/>
            <person name="Borenstein D."/>
            <person name="Chapman S.B."/>
            <person name="Chen Z."/>
            <person name="Engels R."/>
            <person name="Freedman E."/>
            <person name="Gellesch M."/>
            <person name="Goldberg J."/>
            <person name="Griggs A."/>
            <person name="Gujja S."/>
            <person name="Heilman E."/>
            <person name="Heiman D."/>
            <person name="Hepburn T."/>
            <person name="Howarth C."/>
            <person name="Jen D."/>
            <person name="Larson L."/>
            <person name="Lewis B."/>
            <person name="Mehta T."/>
            <person name="Park D."/>
            <person name="Pearson M."/>
            <person name="Roberts A."/>
            <person name="Saif S."/>
            <person name="Shea T."/>
            <person name="Shenoy N."/>
            <person name="Sisk P."/>
            <person name="Stolte C."/>
            <person name="Sykes S."/>
            <person name="Thomson T."/>
            <person name="Walk T."/>
            <person name="White J."/>
            <person name="Yandava C."/>
            <person name="Izard J."/>
            <person name="Baranova O.V."/>
            <person name="Blanton J.M."/>
            <person name="Tanner A.C."/>
            <person name="Dewhirst F.E."/>
            <person name="Haas B."/>
            <person name="Nusbaum C."/>
            <person name="Birren B."/>
        </authorList>
    </citation>
    <scope>NUCLEOTIDE SEQUENCE [LARGE SCALE GENOMIC DNA]</scope>
    <source>
        <strain evidence="2">1-1 BBBD Race 1</strain>
    </source>
</reference>
<dbReference type="EMBL" id="ADAS02000685">
    <property type="protein sequence ID" value="OAV86956.1"/>
    <property type="molecule type" value="Genomic_DNA"/>
</dbReference>
<accession>A0A180G2M9</accession>
<reference evidence="3 4" key="3">
    <citation type="journal article" date="2017" name="G3 (Bethesda)">
        <title>Comparative analysis highlights variable genome content of wheat rusts and divergence of the mating loci.</title>
        <authorList>
            <person name="Cuomo C.A."/>
            <person name="Bakkeren G."/>
            <person name="Khalil H.B."/>
            <person name="Panwar V."/>
            <person name="Joly D."/>
            <person name="Linning R."/>
            <person name="Sakthikumar S."/>
            <person name="Song X."/>
            <person name="Adiconis X."/>
            <person name="Fan L."/>
            <person name="Goldberg J.M."/>
            <person name="Levin J.Z."/>
            <person name="Young S."/>
            <person name="Zeng Q."/>
            <person name="Anikster Y."/>
            <person name="Bruce M."/>
            <person name="Wang M."/>
            <person name="Yin C."/>
            <person name="McCallum B."/>
            <person name="Szabo L.J."/>
            <person name="Hulbert S."/>
            <person name="Chen X."/>
            <person name="Fellers J.P."/>
        </authorList>
    </citation>
    <scope>NUCLEOTIDE SEQUENCE</scope>
    <source>
        <strain evidence="4">Isolate 1-1 / race 1 (BBBD)</strain>
        <strain evidence="3">isolate 1-1 / race 1 (BBBD)</strain>
    </source>
</reference>
<organism evidence="2">
    <name type="scientific">Puccinia triticina (isolate 1-1 / race 1 (BBBD))</name>
    <name type="common">Brown leaf rust fungus</name>
    <dbReference type="NCBI Taxonomy" id="630390"/>
    <lineage>
        <taxon>Eukaryota</taxon>
        <taxon>Fungi</taxon>
        <taxon>Dikarya</taxon>
        <taxon>Basidiomycota</taxon>
        <taxon>Pucciniomycotina</taxon>
        <taxon>Pucciniomycetes</taxon>
        <taxon>Pucciniales</taxon>
        <taxon>Pucciniaceae</taxon>
        <taxon>Puccinia</taxon>
    </lineage>
</organism>
<reference evidence="3" key="4">
    <citation type="submission" date="2025-05" db="UniProtKB">
        <authorList>
            <consortium name="EnsemblFungi"/>
        </authorList>
    </citation>
    <scope>IDENTIFICATION</scope>
    <source>
        <strain evidence="3">isolate 1-1 / race 1 (BBBD)</strain>
    </source>
</reference>
<evidence type="ECO:0000313" key="4">
    <source>
        <dbReference type="Proteomes" id="UP000005240"/>
    </source>
</evidence>
<dbReference type="Proteomes" id="UP000005240">
    <property type="component" value="Unassembled WGS sequence"/>
</dbReference>
<proteinExistence type="predicted"/>
<gene>
    <name evidence="2" type="ORF">PTTG_10167</name>
</gene>
<evidence type="ECO:0000313" key="3">
    <source>
        <dbReference type="EnsemblFungi" id="PTTG_10167-t43_1-p1"/>
    </source>
</evidence>
<sequence>MHPDRTLQYPTPSQHYSRLAPHHDFALTLNPNGPHAYSLSRGVRPLACRGSLLDKPNQSSQLKNFDTTSQAHTQPALSRGVRPSACRGPLLDKPNQSSHKFQSIEKALTPSAKPSSQLGPNSTPNLLTRLILILC</sequence>
<evidence type="ECO:0000313" key="2">
    <source>
        <dbReference type="EMBL" id="OAV86956.1"/>
    </source>
</evidence>